<accession>A0A0M1P792</accession>
<keyword evidence="8" id="KW-0418">Kinase</keyword>
<evidence type="ECO:0000313" key="9">
    <source>
        <dbReference type="Proteomes" id="UP000036932"/>
    </source>
</evidence>
<feature type="transmembrane region" description="Helical" evidence="6">
    <location>
        <begin position="254"/>
        <end position="272"/>
    </location>
</feature>
<keyword evidence="6" id="KW-1133">Transmembrane helix</keyword>
<dbReference type="InterPro" id="IPR050640">
    <property type="entry name" value="Bact_2-comp_sensor_kinase"/>
</dbReference>
<name>A0A0M1P792_9BACL</name>
<dbReference type="PROSITE" id="PS50885">
    <property type="entry name" value="HAMP"/>
    <property type="match status" value="1"/>
</dbReference>
<protein>
    <submittedName>
        <fullName evidence="8">Histidine kinase</fullName>
    </submittedName>
</protein>
<dbReference type="EMBL" id="LIUT01000001">
    <property type="protein sequence ID" value="KOR90282.1"/>
    <property type="molecule type" value="Genomic_DNA"/>
</dbReference>
<evidence type="ECO:0000256" key="5">
    <source>
        <dbReference type="ARBA" id="ARBA00023136"/>
    </source>
</evidence>
<dbReference type="Pfam" id="PF00672">
    <property type="entry name" value="HAMP"/>
    <property type="match status" value="1"/>
</dbReference>
<dbReference type="GO" id="GO:0005886">
    <property type="term" value="C:plasma membrane"/>
    <property type="evidence" value="ECO:0007669"/>
    <property type="project" value="UniProtKB-SubCell"/>
</dbReference>
<keyword evidence="5 6" id="KW-0472">Membrane</keyword>
<dbReference type="SMART" id="SM00304">
    <property type="entry name" value="HAMP"/>
    <property type="match status" value="1"/>
</dbReference>
<dbReference type="InterPro" id="IPR003660">
    <property type="entry name" value="HAMP_dom"/>
</dbReference>
<dbReference type="CDD" id="cd06225">
    <property type="entry name" value="HAMP"/>
    <property type="match status" value="1"/>
</dbReference>
<comment type="caution">
    <text evidence="8">The sequence shown here is derived from an EMBL/GenBank/DDBJ whole genome shotgun (WGS) entry which is preliminary data.</text>
</comment>
<dbReference type="RefSeq" id="WP_054403226.1">
    <property type="nucleotide sequence ID" value="NZ_LIUT01000001.1"/>
</dbReference>
<keyword evidence="4" id="KW-0808">Transferase</keyword>
<keyword evidence="2" id="KW-1003">Cell membrane</keyword>
<keyword evidence="9" id="KW-1185">Reference proteome</keyword>
<evidence type="ECO:0000259" key="7">
    <source>
        <dbReference type="PROSITE" id="PS50885"/>
    </source>
</evidence>
<evidence type="ECO:0000256" key="4">
    <source>
        <dbReference type="ARBA" id="ARBA00022679"/>
    </source>
</evidence>
<dbReference type="Pfam" id="PF06580">
    <property type="entry name" value="His_kinase"/>
    <property type="match status" value="1"/>
</dbReference>
<dbReference type="GO" id="GO:0000155">
    <property type="term" value="F:phosphorelay sensor kinase activity"/>
    <property type="evidence" value="ECO:0007669"/>
    <property type="project" value="InterPro"/>
</dbReference>
<dbReference type="SUPFAM" id="SSF55874">
    <property type="entry name" value="ATPase domain of HSP90 chaperone/DNA topoisomerase II/histidine kinase"/>
    <property type="match status" value="1"/>
</dbReference>
<keyword evidence="3" id="KW-0597">Phosphoprotein</keyword>
<reference evidence="9" key="1">
    <citation type="submission" date="2015-08" db="EMBL/GenBank/DDBJ databases">
        <title>Genome sequencing project for genomic taxonomy and phylogenomics of Bacillus-like bacteria.</title>
        <authorList>
            <person name="Liu B."/>
            <person name="Wang J."/>
            <person name="Zhu Y."/>
            <person name="Liu G."/>
            <person name="Chen Q."/>
            <person name="Chen Z."/>
            <person name="Lan J."/>
            <person name="Che J."/>
            <person name="Ge C."/>
            <person name="Shi H."/>
            <person name="Pan Z."/>
            <person name="Liu X."/>
        </authorList>
    </citation>
    <scope>NUCLEOTIDE SEQUENCE [LARGE SCALE GENOMIC DNA]</scope>
    <source>
        <strain evidence="9">FJAT-22460</strain>
    </source>
</reference>
<evidence type="ECO:0000256" key="6">
    <source>
        <dbReference type="SAM" id="Phobius"/>
    </source>
</evidence>
<dbReference type="PANTHER" id="PTHR34220:SF7">
    <property type="entry name" value="SENSOR HISTIDINE KINASE YPDA"/>
    <property type="match status" value="1"/>
</dbReference>
<evidence type="ECO:0000256" key="3">
    <source>
        <dbReference type="ARBA" id="ARBA00022553"/>
    </source>
</evidence>
<evidence type="ECO:0000256" key="1">
    <source>
        <dbReference type="ARBA" id="ARBA00004651"/>
    </source>
</evidence>
<evidence type="ECO:0000256" key="2">
    <source>
        <dbReference type="ARBA" id="ARBA00022475"/>
    </source>
</evidence>
<proteinExistence type="predicted"/>
<feature type="domain" description="HAMP" evidence="7">
    <location>
        <begin position="308"/>
        <end position="360"/>
    </location>
</feature>
<evidence type="ECO:0000313" key="8">
    <source>
        <dbReference type="EMBL" id="KOR90282.1"/>
    </source>
</evidence>
<dbReference type="PANTHER" id="PTHR34220">
    <property type="entry name" value="SENSOR HISTIDINE KINASE YPDA"/>
    <property type="match status" value="1"/>
</dbReference>
<gene>
    <name evidence="8" type="ORF">AM231_14845</name>
</gene>
<dbReference type="Proteomes" id="UP000036932">
    <property type="component" value="Unassembled WGS sequence"/>
</dbReference>
<dbReference type="PATRIC" id="fig|1705565.3.peg.5018"/>
<dbReference type="Gene3D" id="3.30.565.10">
    <property type="entry name" value="Histidine kinase-like ATPase, C-terminal domain"/>
    <property type="match status" value="1"/>
</dbReference>
<comment type="subcellular location">
    <subcellularLocation>
        <location evidence="1">Cell membrane</location>
        <topology evidence="1">Multi-pass membrane protein</topology>
    </subcellularLocation>
</comment>
<dbReference type="OrthoDB" id="2062925at2"/>
<keyword evidence="6" id="KW-0812">Transmembrane</keyword>
<dbReference type="AlphaFoldDB" id="A0A0M1P792"/>
<organism evidence="8 9">
    <name type="scientific">Paenibacillus solani</name>
    <dbReference type="NCBI Taxonomy" id="1705565"/>
    <lineage>
        <taxon>Bacteria</taxon>
        <taxon>Bacillati</taxon>
        <taxon>Bacillota</taxon>
        <taxon>Bacilli</taxon>
        <taxon>Bacillales</taxon>
        <taxon>Paenibacillaceae</taxon>
        <taxon>Paenibacillus</taxon>
    </lineage>
</organism>
<dbReference type="SUPFAM" id="SSF158472">
    <property type="entry name" value="HAMP domain-like"/>
    <property type="match status" value="1"/>
</dbReference>
<feature type="transmembrane region" description="Helical" evidence="6">
    <location>
        <begin position="287"/>
        <end position="310"/>
    </location>
</feature>
<feature type="transmembrane region" description="Helical" evidence="6">
    <location>
        <begin position="12"/>
        <end position="35"/>
    </location>
</feature>
<sequence length="587" mass="67111">MKLRDTGKVKWFVYQKVVIVFIVMLIPLISVNIWVNYKGMSFTKNAILDSSLAGASFYSKQLDKEIYFIRNQQLQFQEDKNIQKLSFRGGSLEGFDQIEMIDNAYYLLNQMIDSSDYVVNAGVYVKSLKKTISGKTGITATPNEEFEAIASLLNTKEKPSFYRDGNSIYLIETGGNGELWSYIEISRDKLLEALNQISSLYQGSEVLLGSSDLGNVLSTSEDRIVSSAVLKLISEQDPNYSDIPEINKINGKSYFIAHNFISSLNLSLIMYVNQNEIIRPLSQFNTLLYISFFIAIAVMILYSYSLNLMIHRPLSKLVRTFRTVETDNLDLVAEPKRRDEFSYIFQSFNRMVSRLKHSIEENYEQKIALQHSELKQLQSQINPHFLYNSFFNIYMMCKVGDADSAAELSQKLGNYYQYITRSGSDEVPLFKEYQHALDYCEIQCIRFSNRISYEYEEVSDSMNTVLVPRLIIQPIVENVFEHAFEDGTQRGVVYIGAECGQDTIRITVEDNGTLLTDEDIEALQRNLAMGLKHVEKTGLINVNNRLQLKYGSGSGLFVSRSQYGGLKAVLIIKYRGEDDNHVQNTDR</sequence>
<dbReference type="Gene3D" id="6.10.340.10">
    <property type="match status" value="1"/>
</dbReference>
<dbReference type="InterPro" id="IPR036890">
    <property type="entry name" value="HATPase_C_sf"/>
</dbReference>
<dbReference type="InterPro" id="IPR010559">
    <property type="entry name" value="Sig_transdc_His_kin_internal"/>
</dbReference>